<gene>
    <name evidence="1" type="primary">Ndufaf8</name>
    <name evidence="1" type="ORF">UROIND_R15383</name>
</gene>
<dbReference type="PANTHER" id="PTHR34561:SF1">
    <property type="entry name" value="NADH DEHYDROGENASE [UBIQUINONE] 1 ALPHA SUBCOMPLEX ASSEMBLY FACTOR 8"/>
    <property type="match status" value="1"/>
</dbReference>
<feature type="non-terminal residue" evidence="1">
    <location>
        <position position="70"/>
    </location>
</feature>
<dbReference type="GO" id="GO:0032981">
    <property type="term" value="P:mitochondrial respiratory chain complex I assembly"/>
    <property type="evidence" value="ECO:0007669"/>
    <property type="project" value="InterPro"/>
</dbReference>
<sequence length="70" mass="7425">MSGRGVWMRVRERLRRFPAGLSGCGAEATAYGRCVASAAAGTAELRRDSCLKEFKALRDCFAREVGAGGG</sequence>
<accession>A0A852LB21</accession>
<keyword evidence="2" id="KW-1185">Reference proteome</keyword>
<comment type="caution">
    <text evidence="1">The sequence shown here is derived from an EMBL/GenBank/DDBJ whole genome shotgun (WGS) entry which is preliminary data.</text>
</comment>
<dbReference type="EMBL" id="WBNH01011101">
    <property type="protein sequence ID" value="NXX85367.1"/>
    <property type="molecule type" value="Genomic_DNA"/>
</dbReference>
<evidence type="ECO:0000313" key="2">
    <source>
        <dbReference type="Proteomes" id="UP000654395"/>
    </source>
</evidence>
<proteinExistence type="predicted"/>
<protein>
    <submittedName>
        <fullName evidence="1">NDUF8 factor</fullName>
    </submittedName>
</protein>
<organism evidence="1 2">
    <name type="scientific">Urocolius indicus</name>
    <name type="common">Red-faced mousebird</name>
    <name type="synonym">Colius indicus</name>
    <dbReference type="NCBI Taxonomy" id="458196"/>
    <lineage>
        <taxon>Eukaryota</taxon>
        <taxon>Metazoa</taxon>
        <taxon>Chordata</taxon>
        <taxon>Craniata</taxon>
        <taxon>Vertebrata</taxon>
        <taxon>Euteleostomi</taxon>
        <taxon>Archelosauria</taxon>
        <taxon>Archosauria</taxon>
        <taxon>Dinosauria</taxon>
        <taxon>Saurischia</taxon>
        <taxon>Theropoda</taxon>
        <taxon>Coelurosauria</taxon>
        <taxon>Aves</taxon>
        <taxon>Neognathae</taxon>
        <taxon>Neoaves</taxon>
        <taxon>Telluraves</taxon>
        <taxon>Coraciimorphae</taxon>
        <taxon>Coliiformes</taxon>
        <taxon>Coliidae</taxon>
        <taxon>Urocolius</taxon>
    </lineage>
</organism>
<dbReference type="AlphaFoldDB" id="A0A852LB21"/>
<dbReference type="InterPro" id="IPR034595">
    <property type="entry name" value="NDUFAF8"/>
</dbReference>
<reference evidence="1" key="1">
    <citation type="submission" date="2020-02" db="EMBL/GenBank/DDBJ databases">
        <title>Bird 10,000 Genomes (B10K) Project - Family phase.</title>
        <authorList>
            <person name="Zhang G."/>
        </authorList>
    </citation>
    <scope>NUCLEOTIDE SEQUENCE</scope>
    <source>
        <strain evidence="1">B10K-DU-030-59</strain>
    </source>
</reference>
<feature type="non-terminal residue" evidence="1">
    <location>
        <position position="1"/>
    </location>
</feature>
<dbReference type="Proteomes" id="UP000654395">
    <property type="component" value="Unassembled WGS sequence"/>
</dbReference>
<name>A0A852LB21_UROIN</name>
<dbReference type="OrthoDB" id="3821113at2759"/>
<dbReference type="GO" id="GO:0005739">
    <property type="term" value="C:mitochondrion"/>
    <property type="evidence" value="ECO:0007669"/>
    <property type="project" value="InterPro"/>
</dbReference>
<evidence type="ECO:0000313" key="1">
    <source>
        <dbReference type="EMBL" id="NXX85367.1"/>
    </source>
</evidence>
<dbReference type="PANTHER" id="PTHR34561">
    <property type="entry name" value="NADH DEHYDROGENASE [UBIQUINONE] 1 ALPHA SUBCOMPLEX ASSEMBLY FACTOR 8"/>
    <property type="match status" value="1"/>
</dbReference>